<dbReference type="Pfam" id="PF21259">
    <property type="entry name" value="Rgg_C"/>
    <property type="match status" value="1"/>
</dbReference>
<dbReference type="InterPro" id="IPR010982">
    <property type="entry name" value="Lambda_DNA-bd_dom_sf"/>
</dbReference>
<dbReference type="SMART" id="SM00530">
    <property type="entry name" value="HTH_XRE"/>
    <property type="match status" value="1"/>
</dbReference>
<gene>
    <name evidence="2" type="ORF">HB836_06290</name>
    <name evidence="4" type="ORF">HB904_08460</name>
    <name evidence="5" type="ORF">HCB06_09995</name>
    <name evidence="3" type="ORF">HCI99_07505</name>
</gene>
<dbReference type="RefSeq" id="WP_185405785.1">
    <property type="nucleotide sequence ID" value="NZ_JAARPT010000003.1"/>
</dbReference>
<evidence type="ECO:0000313" key="8">
    <source>
        <dbReference type="Proteomes" id="UP000544413"/>
    </source>
</evidence>
<dbReference type="PROSITE" id="PS50943">
    <property type="entry name" value="HTH_CROC1"/>
    <property type="match status" value="1"/>
</dbReference>
<dbReference type="SUPFAM" id="SSF48452">
    <property type="entry name" value="TPR-like"/>
    <property type="match status" value="1"/>
</dbReference>
<dbReference type="Gene3D" id="1.25.40.10">
    <property type="entry name" value="Tetratricopeptide repeat domain"/>
    <property type="match status" value="1"/>
</dbReference>
<dbReference type="PANTHER" id="PTHR37038">
    <property type="entry name" value="TRANSCRIPTIONAL REGULATOR-RELATED"/>
    <property type="match status" value="1"/>
</dbReference>
<dbReference type="EMBL" id="JAARSH010000005">
    <property type="protein sequence ID" value="MBC1616217.1"/>
    <property type="molecule type" value="Genomic_DNA"/>
</dbReference>
<dbReference type="InterPro" id="IPR011990">
    <property type="entry name" value="TPR-like_helical_dom_sf"/>
</dbReference>
<evidence type="ECO:0000259" key="1">
    <source>
        <dbReference type="PROSITE" id="PS50943"/>
    </source>
</evidence>
<dbReference type="Proteomes" id="UP000529446">
    <property type="component" value="Unassembled WGS sequence"/>
</dbReference>
<accession>A0A7X0YM93</accession>
<proteinExistence type="predicted"/>
<sequence length="291" mass="34601">MNFGATIKKIRKDKNLTQKELSEGILTRSHLSQIETNNYFPSYDKFFLILDRLNVTFEEFLFIQNDQKVHFKQQIRSQIGEAANLNDIEKLKNLAVTAKDLHEQTQNITYYHYMLISKALVTYNIDHTVSDDMVKFVTPIKEYLLGMDNWYLYELRLFSNIIFALTVDEALLFSRRALKRLDNFRYFTEYQHTEQHIYHNLSRLCLEFEDFGNAKMFAEKAIDIANKYTLVYEKVCSEMNHAIALIKLGQDAYEIIKKKMLIIDYLEFDNLYEHYMIVLKKFNIDVKLLNA</sequence>
<feature type="domain" description="HTH cro/C1-type" evidence="1">
    <location>
        <begin position="7"/>
        <end position="60"/>
    </location>
</feature>
<reference evidence="6 7" key="1">
    <citation type="submission" date="2020-03" db="EMBL/GenBank/DDBJ databases">
        <title>Soil Listeria distribution.</title>
        <authorList>
            <person name="Liao J."/>
            <person name="Wiedmann M."/>
        </authorList>
    </citation>
    <scope>NUCLEOTIDE SEQUENCE [LARGE SCALE GENOMIC DNA]</scope>
    <source>
        <strain evidence="5 6">FSL L7-0360</strain>
        <strain evidence="4 9">FSL L7-1299</strain>
        <strain evidence="3 7">FSL L7-1547</strain>
        <strain evidence="2 8">FSL L7-1658</strain>
    </source>
</reference>
<evidence type="ECO:0000313" key="5">
    <source>
        <dbReference type="EMBL" id="MBC2116944.1"/>
    </source>
</evidence>
<dbReference type="SUPFAM" id="SSF47413">
    <property type="entry name" value="lambda repressor-like DNA-binding domains"/>
    <property type="match status" value="1"/>
</dbReference>
<evidence type="ECO:0000313" key="3">
    <source>
        <dbReference type="EMBL" id="MBC1491671.1"/>
    </source>
</evidence>
<dbReference type="GO" id="GO:0003677">
    <property type="term" value="F:DNA binding"/>
    <property type="evidence" value="ECO:0007669"/>
    <property type="project" value="InterPro"/>
</dbReference>
<protein>
    <submittedName>
        <fullName evidence="5">Helix-turn-helix domain-containing protein</fullName>
    </submittedName>
</protein>
<dbReference type="InterPro" id="IPR010057">
    <property type="entry name" value="Transcription_activator_Rgg_C"/>
</dbReference>
<dbReference type="AlphaFoldDB" id="A0A7X0YM93"/>
<dbReference type="Pfam" id="PF01381">
    <property type="entry name" value="HTH_3"/>
    <property type="match status" value="1"/>
</dbReference>
<evidence type="ECO:0000313" key="2">
    <source>
        <dbReference type="EMBL" id="MBC1401204.1"/>
    </source>
</evidence>
<comment type="caution">
    <text evidence="5">The sequence shown here is derived from an EMBL/GenBank/DDBJ whole genome shotgun (WGS) entry which is preliminary data.</text>
</comment>
<evidence type="ECO:0000313" key="9">
    <source>
        <dbReference type="Proteomes" id="UP000574104"/>
    </source>
</evidence>
<evidence type="ECO:0000313" key="7">
    <source>
        <dbReference type="Proteomes" id="UP000533953"/>
    </source>
</evidence>
<dbReference type="Proteomes" id="UP000533953">
    <property type="component" value="Unassembled WGS sequence"/>
</dbReference>
<dbReference type="Proteomes" id="UP000574104">
    <property type="component" value="Unassembled WGS sequence"/>
</dbReference>
<dbReference type="EMBL" id="JAARXI010000005">
    <property type="protein sequence ID" value="MBC2116944.1"/>
    <property type="molecule type" value="Genomic_DNA"/>
</dbReference>
<evidence type="ECO:0000313" key="4">
    <source>
        <dbReference type="EMBL" id="MBC1616217.1"/>
    </source>
</evidence>
<evidence type="ECO:0000313" key="6">
    <source>
        <dbReference type="Proteomes" id="UP000529446"/>
    </source>
</evidence>
<dbReference type="Proteomes" id="UP000544413">
    <property type="component" value="Unassembled WGS sequence"/>
</dbReference>
<dbReference type="NCBIfam" id="TIGR01716">
    <property type="entry name" value="RGG_Cterm"/>
    <property type="match status" value="1"/>
</dbReference>
<organism evidence="5 6">
    <name type="scientific">Listeria booriae</name>
    <dbReference type="NCBI Taxonomy" id="1552123"/>
    <lineage>
        <taxon>Bacteria</taxon>
        <taxon>Bacillati</taxon>
        <taxon>Bacillota</taxon>
        <taxon>Bacilli</taxon>
        <taxon>Bacillales</taxon>
        <taxon>Listeriaceae</taxon>
        <taxon>Listeria</taxon>
    </lineage>
</organism>
<dbReference type="EMBL" id="JAASTX010000007">
    <property type="protein sequence ID" value="MBC1491671.1"/>
    <property type="molecule type" value="Genomic_DNA"/>
</dbReference>
<dbReference type="EMBL" id="JAARPT010000003">
    <property type="protein sequence ID" value="MBC1401204.1"/>
    <property type="molecule type" value="Genomic_DNA"/>
</dbReference>
<dbReference type="InterPro" id="IPR053163">
    <property type="entry name" value="HTH-type_regulator_Rgg"/>
</dbReference>
<dbReference type="CDD" id="cd00093">
    <property type="entry name" value="HTH_XRE"/>
    <property type="match status" value="1"/>
</dbReference>
<dbReference type="InterPro" id="IPR001387">
    <property type="entry name" value="Cro/C1-type_HTH"/>
</dbReference>
<name>A0A7X0YM93_9LIST</name>